<dbReference type="CDD" id="cd09883">
    <property type="entry name" value="PIN_VapC_PhoHL-ATPase"/>
    <property type="match status" value="1"/>
</dbReference>
<dbReference type="eggNOG" id="COG1875">
    <property type="taxonomic scope" value="Bacteria"/>
</dbReference>
<dbReference type="AlphaFoldDB" id="Q0F2S9"/>
<evidence type="ECO:0000259" key="6">
    <source>
        <dbReference type="SMART" id="SM00670"/>
    </source>
</evidence>
<dbReference type="FunFam" id="3.40.50.1010:FF:000007">
    <property type="entry name" value="PhoH family protein"/>
    <property type="match status" value="1"/>
</dbReference>
<dbReference type="SMART" id="SM00670">
    <property type="entry name" value="PINc"/>
    <property type="match status" value="1"/>
</dbReference>
<dbReference type="Pfam" id="PF13638">
    <property type="entry name" value="PIN_4"/>
    <property type="match status" value="1"/>
</dbReference>
<protein>
    <recommendedName>
        <fullName evidence="6">PIN domain-containing protein</fullName>
    </recommendedName>
</protein>
<keyword evidence="3" id="KW-0067">ATP-binding</keyword>
<dbReference type="SUPFAM" id="SSF88723">
    <property type="entry name" value="PIN domain-like"/>
    <property type="match status" value="1"/>
</dbReference>
<dbReference type="InParanoid" id="Q0F2S9"/>
<sequence>MRVNDTAERKIYILDTNVLIHDPNALVHFDEHDVVLPIVVLEEMDHVKKGMDELARNVREASRQLDELSASCEDMDKGCPLPGGGRLFFELNHRSLEVLPEPLATGSGDNRIIAVAMALQQEQKSRHVILVSKDINMRIKARALGLTTEDYRSDRVVSDLSVLPSGKLRLEEATWQAMGAEMQVLDHDHGNHFVVTWPEEMELPLINSFVVLPGEREIAMRCTAQDEGRRVHLQDVVSYRQERNAVWGIQARNLEQNMAMNLLMDAELDLVAMVGLAGSGKTLMALAAGLHQTLDMGLYEKILVTRATVPMGQDIGFLPGTEREKLEPWMGAITDNLSILLGDEASNIADILGQHRIEIAALSFARGRTFTKTWLIVDEAQNMTPHQMKTIVTRMGEDSKIIILGNNAQIDTPYLTAYTNGLSRAVSAFAGWEHAGHIALKAGERSRLATKAVEVL</sequence>
<comment type="caution">
    <text evidence="7">The sequence shown here is derived from an EMBL/GenBank/DDBJ whole genome shotgun (WGS) entry which is preliminary data.</text>
</comment>
<dbReference type="SUPFAM" id="SSF52540">
    <property type="entry name" value="P-loop containing nucleoside triphosphate hydrolases"/>
    <property type="match status" value="1"/>
</dbReference>
<comment type="similarity">
    <text evidence="4">In the N-terminal section; belongs to the PINc/VapC protein family.</text>
</comment>
<feature type="coiled-coil region" evidence="5">
    <location>
        <begin position="44"/>
        <end position="71"/>
    </location>
</feature>
<reference evidence="7 8" key="1">
    <citation type="submission" date="2006-09" db="EMBL/GenBank/DDBJ databases">
        <authorList>
            <person name="Emerson D."/>
            <person name="Ferriera S."/>
            <person name="Johnson J."/>
            <person name="Kravitz S."/>
            <person name="Halpern A."/>
            <person name="Remington K."/>
            <person name="Beeson K."/>
            <person name="Tran B."/>
            <person name="Rogers Y.-H."/>
            <person name="Friedman R."/>
            <person name="Venter J.C."/>
        </authorList>
    </citation>
    <scope>NUCLEOTIDE SEQUENCE [LARGE SCALE GENOMIC DNA]</scope>
    <source>
        <strain evidence="7 8">PV-1</strain>
    </source>
</reference>
<evidence type="ECO:0000256" key="1">
    <source>
        <dbReference type="ARBA" id="ARBA00010393"/>
    </source>
</evidence>
<proteinExistence type="inferred from homology"/>
<dbReference type="InterPro" id="IPR029060">
    <property type="entry name" value="PIN-like_dom_sf"/>
</dbReference>
<dbReference type="InterPro" id="IPR027417">
    <property type="entry name" value="P-loop_NTPase"/>
</dbReference>
<dbReference type="PANTHER" id="PTHR30473:SF2">
    <property type="entry name" value="PIN DOMAIN-CONTAINING PROTEIN"/>
    <property type="match status" value="1"/>
</dbReference>
<dbReference type="GO" id="GO:0005829">
    <property type="term" value="C:cytosol"/>
    <property type="evidence" value="ECO:0007669"/>
    <property type="project" value="TreeGrafter"/>
</dbReference>
<dbReference type="InterPro" id="IPR002716">
    <property type="entry name" value="PIN_dom"/>
</dbReference>
<name>Q0F2S9_9PROT</name>
<accession>Q0F2S9</accession>
<keyword evidence="2" id="KW-0547">Nucleotide-binding</keyword>
<dbReference type="PANTHER" id="PTHR30473">
    <property type="entry name" value="PROTEIN PHOH"/>
    <property type="match status" value="1"/>
</dbReference>
<dbReference type="HOGENOM" id="CLU_022283_0_0_0"/>
<dbReference type="EMBL" id="AATS01000002">
    <property type="protein sequence ID" value="EAU55471.1"/>
    <property type="molecule type" value="Genomic_DNA"/>
</dbReference>
<evidence type="ECO:0000313" key="7">
    <source>
        <dbReference type="EMBL" id="EAU55471.1"/>
    </source>
</evidence>
<dbReference type="Pfam" id="PF02562">
    <property type="entry name" value="PhoH"/>
    <property type="match status" value="1"/>
</dbReference>
<dbReference type="FunFam" id="3.40.50.300:FF:000013">
    <property type="entry name" value="PhoH family ATPase"/>
    <property type="match status" value="1"/>
</dbReference>
<evidence type="ECO:0000256" key="5">
    <source>
        <dbReference type="SAM" id="Coils"/>
    </source>
</evidence>
<feature type="domain" description="PIN" evidence="6">
    <location>
        <begin position="10"/>
        <end position="139"/>
    </location>
</feature>
<dbReference type="OrthoDB" id="5288002at2"/>
<evidence type="ECO:0000256" key="2">
    <source>
        <dbReference type="ARBA" id="ARBA00022741"/>
    </source>
</evidence>
<evidence type="ECO:0000256" key="4">
    <source>
        <dbReference type="ARBA" id="ARBA00046345"/>
    </source>
</evidence>
<dbReference type="RefSeq" id="WP_009850490.1">
    <property type="nucleotide sequence ID" value="NZ_DS022295.1"/>
</dbReference>
<keyword evidence="8" id="KW-1185">Reference proteome</keyword>
<dbReference type="InterPro" id="IPR003714">
    <property type="entry name" value="PhoH"/>
</dbReference>
<keyword evidence="5" id="KW-0175">Coiled coil</keyword>
<gene>
    <name evidence="7" type="ORF">SPV1_00947</name>
</gene>
<dbReference type="Proteomes" id="UP000005297">
    <property type="component" value="Unassembled WGS sequence"/>
</dbReference>
<dbReference type="Gene3D" id="3.40.50.300">
    <property type="entry name" value="P-loop containing nucleotide triphosphate hydrolases"/>
    <property type="match status" value="1"/>
</dbReference>
<evidence type="ECO:0000313" key="8">
    <source>
        <dbReference type="Proteomes" id="UP000005297"/>
    </source>
</evidence>
<dbReference type="InterPro" id="IPR051451">
    <property type="entry name" value="PhoH2-like"/>
</dbReference>
<dbReference type="Gene3D" id="3.40.50.1010">
    <property type="entry name" value="5'-nuclease"/>
    <property type="match status" value="1"/>
</dbReference>
<comment type="similarity">
    <text evidence="1">Belongs to the PhoH family.</text>
</comment>
<organism evidence="7 8">
    <name type="scientific">Mariprofundus ferrooxydans PV-1</name>
    <dbReference type="NCBI Taxonomy" id="314345"/>
    <lineage>
        <taxon>Bacteria</taxon>
        <taxon>Pseudomonadati</taxon>
        <taxon>Pseudomonadota</taxon>
        <taxon>Candidatius Mariprofundia</taxon>
        <taxon>Mariprofundales</taxon>
        <taxon>Mariprofundaceae</taxon>
        <taxon>Mariprofundus</taxon>
    </lineage>
</organism>
<evidence type="ECO:0000256" key="3">
    <source>
        <dbReference type="ARBA" id="ARBA00022840"/>
    </source>
</evidence>
<dbReference type="GO" id="GO:0005524">
    <property type="term" value="F:ATP binding"/>
    <property type="evidence" value="ECO:0007669"/>
    <property type="project" value="UniProtKB-KW"/>
</dbReference>